<evidence type="ECO:0000256" key="9">
    <source>
        <dbReference type="ARBA" id="ARBA00047594"/>
    </source>
</evidence>
<dbReference type="Gene3D" id="1.20.144.10">
    <property type="entry name" value="Phosphatidic acid phosphatase type 2/haloperoxidase"/>
    <property type="match status" value="1"/>
</dbReference>
<evidence type="ECO:0000259" key="11">
    <source>
        <dbReference type="SMART" id="SM00014"/>
    </source>
</evidence>
<organism evidence="12 13">
    <name type="scientific">Neptunomonas concharum</name>
    <dbReference type="NCBI Taxonomy" id="1031538"/>
    <lineage>
        <taxon>Bacteria</taxon>
        <taxon>Pseudomonadati</taxon>
        <taxon>Pseudomonadota</taxon>
        <taxon>Gammaproteobacteria</taxon>
        <taxon>Oceanospirillales</taxon>
        <taxon>Oceanospirillaceae</taxon>
        <taxon>Neptunomonas</taxon>
    </lineage>
</organism>
<dbReference type="PANTHER" id="PTHR14969:SF62">
    <property type="entry name" value="DECAPRENYLPHOSPHORYL-5-PHOSPHORIBOSE PHOSPHATASE RV3807C-RELATED"/>
    <property type="match status" value="1"/>
</dbReference>
<feature type="transmembrane region" description="Helical" evidence="10">
    <location>
        <begin position="34"/>
        <end position="54"/>
    </location>
</feature>
<dbReference type="EMBL" id="CP043869">
    <property type="protein sequence ID" value="QEQ97879.1"/>
    <property type="molecule type" value="Genomic_DNA"/>
</dbReference>
<name>A0A5P1RE06_9GAMM</name>
<dbReference type="SUPFAM" id="SSF48317">
    <property type="entry name" value="Acid phosphatase/Vanadium-dependent haloperoxidase"/>
    <property type="match status" value="1"/>
</dbReference>
<dbReference type="SMART" id="SM00014">
    <property type="entry name" value="acidPPc"/>
    <property type="match status" value="1"/>
</dbReference>
<evidence type="ECO:0000256" key="3">
    <source>
        <dbReference type="ARBA" id="ARBA00022475"/>
    </source>
</evidence>
<feature type="transmembrane region" description="Helical" evidence="10">
    <location>
        <begin position="129"/>
        <end position="149"/>
    </location>
</feature>
<evidence type="ECO:0000256" key="7">
    <source>
        <dbReference type="ARBA" id="ARBA00023136"/>
    </source>
</evidence>
<evidence type="ECO:0000256" key="5">
    <source>
        <dbReference type="ARBA" id="ARBA00022801"/>
    </source>
</evidence>
<comment type="catalytic activity">
    <reaction evidence="9">
        <text>di-trans,octa-cis-undecaprenyl diphosphate + H2O = di-trans,octa-cis-undecaprenyl phosphate + phosphate + H(+)</text>
        <dbReference type="Rhea" id="RHEA:28094"/>
        <dbReference type="ChEBI" id="CHEBI:15377"/>
        <dbReference type="ChEBI" id="CHEBI:15378"/>
        <dbReference type="ChEBI" id="CHEBI:43474"/>
        <dbReference type="ChEBI" id="CHEBI:58405"/>
        <dbReference type="ChEBI" id="CHEBI:60392"/>
        <dbReference type="EC" id="3.6.1.27"/>
    </reaction>
</comment>
<evidence type="ECO:0000256" key="1">
    <source>
        <dbReference type="ARBA" id="ARBA00004651"/>
    </source>
</evidence>
<keyword evidence="5" id="KW-0378">Hydrolase</keyword>
<sequence length="177" mass="19264">MRSLQALHSLDTLAFHWFQAYRNMHSGVAYFSRCVSRLGDGFAYAIAGLLLAVFEPNNGSLFLQTGLIVYLLELPLYLLLKNTIRRCRPSELAGVDALIQPSDKFSFPSGHSAAAFVFATLLVQFYPQLFFLAYSVAALIGLSRVMLGVHYPSDIVAGAALGVVCAEVVFQLLGVGV</sequence>
<dbReference type="RefSeq" id="WP_138989001.1">
    <property type="nucleotide sequence ID" value="NZ_CP043869.1"/>
</dbReference>
<dbReference type="Pfam" id="PF01569">
    <property type="entry name" value="PAP2"/>
    <property type="match status" value="1"/>
</dbReference>
<dbReference type="InterPro" id="IPR000326">
    <property type="entry name" value="PAP2/HPO"/>
</dbReference>
<comment type="subcellular location">
    <subcellularLocation>
        <location evidence="1">Cell membrane</location>
        <topology evidence="1">Multi-pass membrane protein</topology>
    </subcellularLocation>
</comment>
<evidence type="ECO:0000256" key="4">
    <source>
        <dbReference type="ARBA" id="ARBA00022692"/>
    </source>
</evidence>
<dbReference type="OrthoDB" id="9780507at2"/>
<accession>A0A5P1RE06</accession>
<feature type="transmembrane region" description="Helical" evidence="10">
    <location>
        <begin position="60"/>
        <end position="80"/>
    </location>
</feature>
<dbReference type="PANTHER" id="PTHR14969">
    <property type="entry name" value="SPHINGOSINE-1-PHOSPHATE PHOSPHOHYDROLASE"/>
    <property type="match status" value="1"/>
</dbReference>
<keyword evidence="7 10" id="KW-0472">Membrane</keyword>
<evidence type="ECO:0000256" key="6">
    <source>
        <dbReference type="ARBA" id="ARBA00022989"/>
    </source>
</evidence>
<keyword evidence="13" id="KW-1185">Reference proteome</keyword>
<keyword evidence="3" id="KW-1003">Cell membrane</keyword>
<proteinExistence type="predicted"/>
<evidence type="ECO:0000256" key="10">
    <source>
        <dbReference type="SAM" id="Phobius"/>
    </source>
</evidence>
<evidence type="ECO:0000313" key="12">
    <source>
        <dbReference type="EMBL" id="QEQ97879.1"/>
    </source>
</evidence>
<evidence type="ECO:0000256" key="8">
    <source>
        <dbReference type="ARBA" id="ARBA00032707"/>
    </source>
</evidence>
<dbReference type="InterPro" id="IPR036938">
    <property type="entry name" value="PAP2/HPO_sf"/>
</dbReference>
<evidence type="ECO:0000256" key="2">
    <source>
        <dbReference type="ARBA" id="ARBA00012374"/>
    </source>
</evidence>
<protein>
    <recommendedName>
        <fullName evidence="2">undecaprenyl-diphosphate phosphatase</fullName>
        <ecNumber evidence="2">3.6.1.27</ecNumber>
    </recommendedName>
    <alternativeName>
        <fullName evidence="8">Undecaprenyl pyrophosphate phosphatase</fullName>
    </alternativeName>
</protein>
<dbReference type="Proteomes" id="UP000324760">
    <property type="component" value="Chromosome"/>
</dbReference>
<dbReference type="AlphaFoldDB" id="A0A5P1RE06"/>
<feature type="domain" description="Phosphatidic acid phosphatase type 2/haloperoxidase" evidence="11">
    <location>
        <begin position="65"/>
        <end position="170"/>
    </location>
</feature>
<feature type="transmembrane region" description="Helical" evidence="10">
    <location>
        <begin position="155"/>
        <end position="175"/>
    </location>
</feature>
<keyword evidence="4 10" id="KW-0812">Transmembrane</keyword>
<dbReference type="KEGG" id="ncu:F0U83_14790"/>
<evidence type="ECO:0000313" key="13">
    <source>
        <dbReference type="Proteomes" id="UP000324760"/>
    </source>
</evidence>
<dbReference type="GO" id="GO:0005886">
    <property type="term" value="C:plasma membrane"/>
    <property type="evidence" value="ECO:0007669"/>
    <property type="project" value="UniProtKB-SubCell"/>
</dbReference>
<dbReference type="GO" id="GO:0050380">
    <property type="term" value="F:undecaprenyl-diphosphatase activity"/>
    <property type="evidence" value="ECO:0007669"/>
    <property type="project" value="UniProtKB-EC"/>
</dbReference>
<reference evidence="12 13" key="1">
    <citation type="journal article" date="2019" name="Biochem. Eng. J.">
        <title>Metabolic engineering of the marine bacteria Neptunomonas concharum for the production of acetoin and meso-2,3-butanediol from acetate.</title>
        <authorList>
            <person name="Li W."/>
            <person name="Pu N."/>
            <person name="Liu C.-X."/>
            <person name="Yuan Q.-P."/>
            <person name="Li Z.-J."/>
        </authorList>
    </citation>
    <scope>NUCLEOTIDE SEQUENCE [LARGE SCALE GENOMIC DNA]</scope>
    <source>
        <strain evidence="12 13">JCM17730</strain>
    </source>
</reference>
<gene>
    <name evidence="12" type="ORF">F0U83_14790</name>
</gene>
<keyword evidence="6 10" id="KW-1133">Transmembrane helix</keyword>
<dbReference type="EC" id="3.6.1.27" evidence="2"/>